<dbReference type="Pfam" id="PF01266">
    <property type="entry name" value="DAO"/>
    <property type="match status" value="1"/>
</dbReference>
<reference evidence="6 7" key="1">
    <citation type="submission" date="2017-04" db="EMBL/GenBank/DDBJ databases">
        <title>Novel microbial lineages endemic to geothermal iron-oxide mats fill important gaps in the evolutionary history of Archaea.</title>
        <authorList>
            <person name="Jay Z.J."/>
            <person name="Beam J.P."/>
            <person name="Dlakic M."/>
            <person name="Rusch D.B."/>
            <person name="Kozubal M.A."/>
            <person name="Inskeep W.P."/>
        </authorList>
    </citation>
    <scope>NUCLEOTIDE SEQUENCE [LARGE SCALE GENOMIC DNA]</scope>
    <source>
        <strain evidence="6">OSP_D</strain>
    </source>
</reference>
<dbReference type="Gene3D" id="3.30.9.10">
    <property type="entry name" value="D-Amino Acid Oxidase, subunit A, domain 2"/>
    <property type="match status" value="1"/>
</dbReference>
<dbReference type="SUPFAM" id="SSF51905">
    <property type="entry name" value="FAD/NAD(P)-binding domain"/>
    <property type="match status" value="1"/>
</dbReference>
<evidence type="ECO:0000256" key="3">
    <source>
        <dbReference type="ARBA" id="ARBA00022827"/>
    </source>
</evidence>
<dbReference type="PANTHER" id="PTHR10961">
    <property type="entry name" value="PEROXISOMAL SARCOSINE OXIDASE"/>
    <property type="match status" value="1"/>
</dbReference>
<name>A0A2R6A684_9ARCH</name>
<protein>
    <recommendedName>
        <fullName evidence="5">FAD dependent oxidoreductase domain-containing protein</fullName>
    </recommendedName>
</protein>
<evidence type="ECO:0000313" key="6">
    <source>
        <dbReference type="EMBL" id="PSN81813.1"/>
    </source>
</evidence>
<comment type="cofactor">
    <cofactor evidence="1">
        <name>FAD</name>
        <dbReference type="ChEBI" id="CHEBI:57692"/>
    </cofactor>
</comment>
<keyword evidence="4" id="KW-0560">Oxidoreductase</keyword>
<dbReference type="GO" id="GO:0050660">
    <property type="term" value="F:flavin adenine dinucleotide binding"/>
    <property type="evidence" value="ECO:0007669"/>
    <property type="project" value="InterPro"/>
</dbReference>
<dbReference type="GO" id="GO:0008115">
    <property type="term" value="F:sarcosine oxidase activity"/>
    <property type="evidence" value="ECO:0007669"/>
    <property type="project" value="TreeGrafter"/>
</dbReference>
<dbReference type="InterPro" id="IPR036188">
    <property type="entry name" value="FAD/NAD-bd_sf"/>
</dbReference>
<evidence type="ECO:0000256" key="4">
    <source>
        <dbReference type="ARBA" id="ARBA00023002"/>
    </source>
</evidence>
<organism evidence="6 7">
    <name type="scientific">Candidatus Marsarchaeota G1 archaeon OSP_D</name>
    <dbReference type="NCBI Taxonomy" id="1978155"/>
    <lineage>
        <taxon>Archaea</taxon>
        <taxon>Candidatus Marsarchaeota</taxon>
        <taxon>Candidatus Marsarchaeota group 1</taxon>
    </lineage>
</organism>
<evidence type="ECO:0000259" key="5">
    <source>
        <dbReference type="Pfam" id="PF01266"/>
    </source>
</evidence>
<keyword evidence="2" id="KW-0285">Flavoprotein</keyword>
<gene>
    <name evidence="6" type="ORF">B9Q01_10000</name>
</gene>
<dbReference type="Gene3D" id="3.50.50.60">
    <property type="entry name" value="FAD/NAD(P)-binding domain"/>
    <property type="match status" value="1"/>
</dbReference>
<dbReference type="InterPro" id="IPR006076">
    <property type="entry name" value="FAD-dep_OxRdtase"/>
</dbReference>
<evidence type="ECO:0000256" key="1">
    <source>
        <dbReference type="ARBA" id="ARBA00001974"/>
    </source>
</evidence>
<dbReference type="AlphaFoldDB" id="A0A2R6A684"/>
<keyword evidence="3" id="KW-0274">FAD</keyword>
<sequence>MSIYEIVIIGGGAWGCSAAMNLSKRGKKVLVLERGYLAYTQSGHTSAIIRQFYSHEETAKIAMLSLRYFKDFKQKTGFDAHFRQTGLLVISDDSESIKRTVEVLKKIGAKCELLDKDRVKEIEPSISLSNDEVFAFEPDAGYVDPIATVWGFAQCAKGFGAQILEGVKVKKISRQKDWIIESDKGTFEGEKVIVAAGTNTPFLIRDLGFNLPIYLFPFPMCYYRRPYGAKSLMRVIFDSTNNYYARPEGESEILVGPMHDEMTYAESSAIAVDKNLYWADKNPDWIGRIDFDLSSAYSRALSIRFPELSEIHPSRDFVPLLDVTPDWQPIIDELPGFDGLFVACGSSGHGFKLSPLIGEILADFVISGKPPSFARAYSLSRFRM</sequence>
<evidence type="ECO:0000313" key="7">
    <source>
        <dbReference type="Proteomes" id="UP000240880"/>
    </source>
</evidence>
<dbReference type="EMBL" id="NEXC01000145">
    <property type="protein sequence ID" value="PSN81813.1"/>
    <property type="molecule type" value="Genomic_DNA"/>
</dbReference>
<feature type="domain" description="FAD dependent oxidoreductase" evidence="5">
    <location>
        <begin position="6"/>
        <end position="363"/>
    </location>
</feature>
<dbReference type="Proteomes" id="UP000240880">
    <property type="component" value="Unassembled WGS sequence"/>
</dbReference>
<dbReference type="PANTHER" id="PTHR10961:SF46">
    <property type="entry name" value="PEROXISOMAL SARCOSINE OXIDASE"/>
    <property type="match status" value="1"/>
</dbReference>
<comment type="caution">
    <text evidence="6">The sequence shown here is derived from an EMBL/GenBank/DDBJ whole genome shotgun (WGS) entry which is preliminary data.</text>
</comment>
<accession>A0A2R6A684</accession>
<evidence type="ECO:0000256" key="2">
    <source>
        <dbReference type="ARBA" id="ARBA00022630"/>
    </source>
</evidence>
<proteinExistence type="predicted"/>
<dbReference type="InterPro" id="IPR045170">
    <property type="entry name" value="MTOX"/>
</dbReference>